<accession>A0A1G9ZED6</accession>
<gene>
    <name evidence="1" type="ORF">SAMN05192554_1209</name>
</gene>
<dbReference type="Gene3D" id="3.30.1360.130">
    <property type="entry name" value="Dipeptide transport protein"/>
    <property type="match status" value="1"/>
</dbReference>
<dbReference type="EMBL" id="FNIA01000020">
    <property type="protein sequence ID" value="SDN19762.1"/>
    <property type="molecule type" value="Genomic_DNA"/>
</dbReference>
<keyword evidence="1" id="KW-0031">Aminopeptidase</keyword>
<dbReference type="Pfam" id="PF04951">
    <property type="entry name" value="Peptidase_M55"/>
    <property type="match status" value="1"/>
</dbReference>
<keyword evidence="2" id="KW-1185">Reference proteome</keyword>
<proteinExistence type="predicted"/>
<dbReference type="STRING" id="996166.SAMN05192554_1209"/>
<organism evidence="1 2">
    <name type="scientific">Haloarchaeobius iranensis</name>
    <dbReference type="NCBI Taxonomy" id="996166"/>
    <lineage>
        <taxon>Archaea</taxon>
        <taxon>Methanobacteriati</taxon>
        <taxon>Methanobacteriota</taxon>
        <taxon>Stenosarchaea group</taxon>
        <taxon>Halobacteria</taxon>
        <taxon>Halobacteriales</taxon>
        <taxon>Halorubellaceae</taxon>
        <taxon>Haloarchaeobius</taxon>
    </lineage>
</organism>
<keyword evidence="1" id="KW-0645">Protease</keyword>
<dbReference type="SUPFAM" id="SSF63992">
    <property type="entry name" value="Dipeptide transport protein"/>
    <property type="match status" value="1"/>
</dbReference>
<keyword evidence="1" id="KW-0378">Hydrolase</keyword>
<name>A0A1G9ZED6_9EURY</name>
<dbReference type="Proteomes" id="UP000199370">
    <property type="component" value="Unassembled WGS sequence"/>
</dbReference>
<dbReference type="InterPro" id="IPR007035">
    <property type="entry name" value="Peptidase_M55"/>
</dbReference>
<evidence type="ECO:0000313" key="1">
    <source>
        <dbReference type="EMBL" id="SDN19762.1"/>
    </source>
</evidence>
<evidence type="ECO:0000313" key="2">
    <source>
        <dbReference type="Proteomes" id="UP000199370"/>
    </source>
</evidence>
<reference evidence="1 2" key="1">
    <citation type="submission" date="2016-10" db="EMBL/GenBank/DDBJ databases">
        <authorList>
            <person name="de Groot N.N."/>
        </authorList>
    </citation>
    <scope>NUCLEOTIDE SEQUENCE [LARGE SCALE GENOMIC DNA]</scope>
    <source>
        <strain evidence="2">EB21,IBRC-M 10013,KCTC 4048</strain>
    </source>
</reference>
<dbReference type="GO" id="GO:0004177">
    <property type="term" value="F:aminopeptidase activity"/>
    <property type="evidence" value="ECO:0007669"/>
    <property type="project" value="UniProtKB-KW"/>
</dbReference>
<sequence>MPVEPPIRVAVDFVNAILADQATLWPGVERGADSRTVGHEAPDVRTAYRFVRAATTVSP</sequence>
<dbReference type="InterPro" id="IPR036177">
    <property type="entry name" value="Peptidase_M55_sf"/>
</dbReference>
<protein>
    <submittedName>
        <fullName evidence="1">D-aminopeptidase</fullName>
    </submittedName>
</protein>
<dbReference type="AlphaFoldDB" id="A0A1G9ZED6"/>